<dbReference type="EMBL" id="LDWR01000018">
    <property type="protein sequence ID" value="KML59142.1"/>
    <property type="molecule type" value="Genomic_DNA"/>
</dbReference>
<dbReference type="PATRIC" id="fig|292.27.peg.1912"/>
<dbReference type="AlphaFoldDB" id="A0A0J5X811"/>
<accession>A0A0J5X811</accession>
<dbReference type="GO" id="GO:0006313">
    <property type="term" value="P:DNA transposition"/>
    <property type="evidence" value="ECO:0007669"/>
    <property type="project" value="InterPro"/>
</dbReference>
<dbReference type="Pfam" id="PF01526">
    <property type="entry name" value="DDE_Tnp_Tn3"/>
    <property type="match status" value="1"/>
</dbReference>
<evidence type="ECO:0000313" key="3">
    <source>
        <dbReference type="Proteomes" id="UP000036338"/>
    </source>
</evidence>
<organism evidence="2 3">
    <name type="scientific">Burkholderia cepacia</name>
    <name type="common">Pseudomonas cepacia</name>
    <dbReference type="NCBI Taxonomy" id="292"/>
    <lineage>
        <taxon>Bacteria</taxon>
        <taxon>Pseudomonadati</taxon>
        <taxon>Pseudomonadota</taxon>
        <taxon>Betaproteobacteria</taxon>
        <taxon>Burkholderiales</taxon>
        <taxon>Burkholderiaceae</taxon>
        <taxon>Burkholderia</taxon>
        <taxon>Burkholderia cepacia complex</taxon>
    </lineage>
</organism>
<protein>
    <recommendedName>
        <fullName evidence="1">Tn3 transposase DDE domain-containing protein</fullName>
    </recommendedName>
</protein>
<feature type="domain" description="Tn3 transposase DDE" evidence="1">
    <location>
        <begin position="2"/>
        <end position="68"/>
    </location>
</feature>
<sequence length="81" mass="8799">MAFVNGGKLRVHTEAKQQLWSECARPIADAIIQYKTALLSRVREQKCATDDKAAMAFIAGVSPLAAERSRSVNFMGCCGPI</sequence>
<evidence type="ECO:0000259" key="1">
    <source>
        <dbReference type="Pfam" id="PF01526"/>
    </source>
</evidence>
<gene>
    <name evidence="2" type="ORF">VL15_11035</name>
</gene>
<dbReference type="GO" id="GO:0004803">
    <property type="term" value="F:transposase activity"/>
    <property type="evidence" value="ECO:0007669"/>
    <property type="project" value="InterPro"/>
</dbReference>
<comment type="caution">
    <text evidence="2">The sequence shown here is derived from an EMBL/GenBank/DDBJ whole genome shotgun (WGS) entry which is preliminary data.</text>
</comment>
<proteinExistence type="predicted"/>
<reference evidence="2 3" key="1">
    <citation type="submission" date="2015-05" db="EMBL/GenBank/DDBJ databases">
        <title>Draft genome of Burkholderia cepacia LK29.</title>
        <authorList>
            <person name="Chan X.Y."/>
        </authorList>
    </citation>
    <scope>NUCLEOTIDE SEQUENCE [LARGE SCALE GENOMIC DNA]</scope>
    <source>
        <strain evidence="2 3">LK29</strain>
    </source>
</reference>
<dbReference type="Proteomes" id="UP000036338">
    <property type="component" value="Unassembled WGS sequence"/>
</dbReference>
<evidence type="ECO:0000313" key="2">
    <source>
        <dbReference type="EMBL" id="KML59142.1"/>
    </source>
</evidence>
<dbReference type="InterPro" id="IPR002513">
    <property type="entry name" value="Tn3_Tnp_DDE_dom"/>
</dbReference>
<name>A0A0J5X811_BURCE</name>